<sequence length="360" mass="41319">MQLFVRYQAHPLSLFTLSSKPISQFRSFRFLTHASISRKPDLGTPEIEVDKLSEMKEKIENLGISCDFTSPGQYIVLTCPKCKGGRSLEKTLSFHFSQNKKLAMWRCFHMECGWADRVFADNDVNQANKLDLFRKTEESLRLEPLSHEMTAYFADRMISGKVLQKNSVMQLSTDQDVIAFTYKRNGAIINCKYRNIVNKRFWQEKGTEKILYGIDDIKDTDEIIIVEGEIDKLSMEQAGLANSVSVPDGAPQKLSTEELPSPDKDSRFMYLWNCKEYLDKASKIILATDGDWPGQVLAEELARRLGKKRCWLVQWPKKDESCCFKDANEVLKNLGPSALRDIINNAVLYQTPNFDTRQLK</sequence>
<dbReference type="InterPro" id="IPR034154">
    <property type="entry name" value="TOPRIM_DnaG/twinkle"/>
</dbReference>
<evidence type="ECO:0000313" key="2">
    <source>
        <dbReference type="EMBL" id="WOG89589.1"/>
    </source>
</evidence>
<dbReference type="SUPFAM" id="SSF56731">
    <property type="entry name" value="DNA primase core"/>
    <property type="match status" value="1"/>
</dbReference>
<feature type="domain" description="Toprim" evidence="1">
    <location>
        <begin position="221"/>
        <end position="310"/>
    </location>
</feature>
<dbReference type="EMBL" id="CP093344">
    <property type="protein sequence ID" value="WOG89589.1"/>
    <property type="molecule type" value="Genomic_DNA"/>
</dbReference>
<dbReference type="KEGG" id="dcr:108206456"/>
<evidence type="ECO:0000259" key="1">
    <source>
        <dbReference type="SMART" id="SM00493"/>
    </source>
</evidence>
<accession>A0AAF0WI63</accession>
<dbReference type="PANTHER" id="PTHR12873:SF6">
    <property type="entry name" value="TOPRIM DOMAIN-CONTAINING PROTEIN"/>
    <property type="match status" value="1"/>
</dbReference>
<dbReference type="InterPro" id="IPR006171">
    <property type="entry name" value="TOPRIM_dom"/>
</dbReference>
<dbReference type="Gene3D" id="3.40.1360.10">
    <property type="match status" value="1"/>
</dbReference>
<dbReference type="SMART" id="SM00493">
    <property type="entry name" value="TOPRIM"/>
    <property type="match status" value="1"/>
</dbReference>
<dbReference type="Proteomes" id="UP000077755">
    <property type="component" value="Chromosome 2"/>
</dbReference>
<evidence type="ECO:0000313" key="3">
    <source>
        <dbReference type="Proteomes" id="UP000077755"/>
    </source>
</evidence>
<organism evidence="2 3">
    <name type="scientific">Daucus carota subsp. sativus</name>
    <name type="common">Carrot</name>
    <dbReference type="NCBI Taxonomy" id="79200"/>
    <lineage>
        <taxon>Eukaryota</taxon>
        <taxon>Viridiplantae</taxon>
        <taxon>Streptophyta</taxon>
        <taxon>Embryophyta</taxon>
        <taxon>Tracheophyta</taxon>
        <taxon>Spermatophyta</taxon>
        <taxon>Magnoliopsida</taxon>
        <taxon>eudicotyledons</taxon>
        <taxon>Gunneridae</taxon>
        <taxon>Pentapetalae</taxon>
        <taxon>asterids</taxon>
        <taxon>campanulids</taxon>
        <taxon>Apiales</taxon>
        <taxon>Apiaceae</taxon>
        <taxon>Apioideae</taxon>
        <taxon>Scandiceae</taxon>
        <taxon>Daucinae</taxon>
        <taxon>Daucus</taxon>
        <taxon>Daucus sect. Daucus</taxon>
    </lineage>
</organism>
<dbReference type="CDD" id="cd01029">
    <property type="entry name" value="TOPRIM_primases"/>
    <property type="match status" value="1"/>
</dbReference>
<gene>
    <name evidence="2" type="ORF">DCAR_0208827</name>
</gene>
<keyword evidence="3" id="KW-1185">Reference proteome</keyword>
<dbReference type="AlphaFoldDB" id="A0AAF0WI63"/>
<dbReference type="GO" id="GO:0043139">
    <property type="term" value="F:5'-3' DNA helicase activity"/>
    <property type="evidence" value="ECO:0007669"/>
    <property type="project" value="InterPro"/>
</dbReference>
<dbReference type="Pfam" id="PF13662">
    <property type="entry name" value="Toprim_4"/>
    <property type="match status" value="1"/>
</dbReference>
<protein>
    <recommendedName>
        <fullName evidence="1">Toprim domain-containing protein</fullName>
    </recommendedName>
</protein>
<dbReference type="PANTHER" id="PTHR12873">
    <property type="entry name" value="T7-LIKE MITOCHONDRIAL DNA HELICASE"/>
    <property type="match status" value="1"/>
</dbReference>
<proteinExistence type="predicted"/>
<reference evidence="2" key="2">
    <citation type="submission" date="2022-03" db="EMBL/GenBank/DDBJ databases">
        <title>Draft title - Genomic analysis of global carrot germplasm unveils the trajectory of domestication and the origin of high carotenoid orange carrot.</title>
        <authorList>
            <person name="Iorizzo M."/>
            <person name="Ellison S."/>
            <person name="Senalik D."/>
            <person name="Macko-Podgorni A."/>
            <person name="Grzebelus D."/>
            <person name="Bostan H."/>
            <person name="Rolling W."/>
            <person name="Curaba J."/>
            <person name="Simon P."/>
        </authorList>
    </citation>
    <scope>NUCLEOTIDE SEQUENCE</scope>
    <source>
        <tissue evidence="2">Leaf</tissue>
    </source>
</reference>
<dbReference type="GO" id="GO:0003697">
    <property type="term" value="F:single-stranded DNA binding"/>
    <property type="evidence" value="ECO:0007669"/>
    <property type="project" value="InterPro"/>
</dbReference>
<dbReference type="InterPro" id="IPR027032">
    <property type="entry name" value="Twinkle-like"/>
</dbReference>
<reference evidence="2" key="1">
    <citation type="journal article" date="2016" name="Nat. Genet.">
        <title>A high-quality carrot genome assembly provides new insights into carotenoid accumulation and asterid genome evolution.</title>
        <authorList>
            <person name="Iorizzo M."/>
            <person name="Ellison S."/>
            <person name="Senalik D."/>
            <person name="Zeng P."/>
            <person name="Satapoomin P."/>
            <person name="Huang J."/>
            <person name="Bowman M."/>
            <person name="Iovene M."/>
            <person name="Sanseverino W."/>
            <person name="Cavagnaro P."/>
            <person name="Yildiz M."/>
            <person name="Macko-Podgorni A."/>
            <person name="Moranska E."/>
            <person name="Grzebelus E."/>
            <person name="Grzebelus D."/>
            <person name="Ashrafi H."/>
            <person name="Zheng Z."/>
            <person name="Cheng S."/>
            <person name="Spooner D."/>
            <person name="Van Deynze A."/>
            <person name="Simon P."/>
        </authorList>
    </citation>
    <scope>NUCLEOTIDE SEQUENCE</scope>
    <source>
        <tissue evidence="2">Leaf</tissue>
    </source>
</reference>
<name>A0AAF0WI63_DAUCS</name>